<dbReference type="InterPro" id="IPR029787">
    <property type="entry name" value="Nucleotide_cyclase"/>
</dbReference>
<dbReference type="Gene3D" id="3.30.450.20">
    <property type="entry name" value="PAS domain"/>
    <property type="match status" value="1"/>
</dbReference>
<dbReference type="SMART" id="SM00267">
    <property type="entry name" value="GGDEF"/>
    <property type="match status" value="1"/>
</dbReference>
<dbReference type="CDD" id="cd00130">
    <property type="entry name" value="PAS"/>
    <property type="match status" value="1"/>
</dbReference>
<gene>
    <name evidence="3" type="ORF">CWI84_01905</name>
</gene>
<feature type="domain" description="PAS" evidence="1">
    <location>
        <begin position="5"/>
        <end position="75"/>
    </location>
</feature>
<dbReference type="PROSITE" id="PS50112">
    <property type="entry name" value="PAS"/>
    <property type="match status" value="1"/>
</dbReference>
<dbReference type="InterPro" id="IPR035965">
    <property type="entry name" value="PAS-like_dom_sf"/>
</dbReference>
<protein>
    <submittedName>
        <fullName evidence="3">PAS domain S-box protein</fullName>
    </submittedName>
</protein>
<dbReference type="InterPro" id="IPR000014">
    <property type="entry name" value="PAS"/>
</dbReference>
<dbReference type="NCBIfam" id="TIGR00254">
    <property type="entry name" value="GGDEF"/>
    <property type="match status" value="1"/>
</dbReference>
<dbReference type="Proteomes" id="UP000287996">
    <property type="component" value="Unassembled WGS sequence"/>
</dbReference>
<accession>A0A432ZUB2</accession>
<evidence type="ECO:0000313" key="4">
    <source>
        <dbReference type="Proteomes" id="UP000287996"/>
    </source>
</evidence>
<dbReference type="PANTHER" id="PTHR44757">
    <property type="entry name" value="DIGUANYLATE CYCLASE DGCP"/>
    <property type="match status" value="1"/>
</dbReference>
<comment type="caution">
    <text evidence="3">The sequence shown here is derived from an EMBL/GenBank/DDBJ whole genome shotgun (WGS) entry which is preliminary data.</text>
</comment>
<dbReference type="Gene3D" id="3.30.70.270">
    <property type="match status" value="1"/>
</dbReference>
<dbReference type="NCBIfam" id="TIGR00229">
    <property type="entry name" value="sensory_box"/>
    <property type="match status" value="1"/>
</dbReference>
<feature type="domain" description="GGDEF" evidence="2">
    <location>
        <begin position="165"/>
        <end position="293"/>
    </location>
</feature>
<dbReference type="InterPro" id="IPR013655">
    <property type="entry name" value="PAS_fold_3"/>
</dbReference>
<organism evidence="3 4">
    <name type="scientific">Idiomarina tyrosinivorans</name>
    <dbReference type="NCBI Taxonomy" id="1445662"/>
    <lineage>
        <taxon>Bacteria</taxon>
        <taxon>Pseudomonadati</taxon>
        <taxon>Pseudomonadota</taxon>
        <taxon>Gammaproteobacteria</taxon>
        <taxon>Alteromonadales</taxon>
        <taxon>Idiomarinaceae</taxon>
        <taxon>Idiomarina</taxon>
    </lineage>
</organism>
<dbReference type="InterPro" id="IPR043128">
    <property type="entry name" value="Rev_trsase/Diguanyl_cyclase"/>
</dbReference>
<evidence type="ECO:0000259" key="2">
    <source>
        <dbReference type="PROSITE" id="PS50887"/>
    </source>
</evidence>
<evidence type="ECO:0000259" key="1">
    <source>
        <dbReference type="PROSITE" id="PS50112"/>
    </source>
</evidence>
<name>A0A432ZUB2_9GAMM</name>
<dbReference type="SMART" id="SM00091">
    <property type="entry name" value="PAS"/>
    <property type="match status" value="1"/>
</dbReference>
<dbReference type="AlphaFoldDB" id="A0A432ZUB2"/>
<dbReference type="RefSeq" id="WP_126840875.1">
    <property type="nucleotide sequence ID" value="NZ_PIQH01000001.1"/>
</dbReference>
<dbReference type="Pfam" id="PF08447">
    <property type="entry name" value="PAS_3"/>
    <property type="match status" value="1"/>
</dbReference>
<evidence type="ECO:0000313" key="3">
    <source>
        <dbReference type="EMBL" id="RUO81534.1"/>
    </source>
</evidence>
<dbReference type="EMBL" id="PIQH01000001">
    <property type="protein sequence ID" value="RUO81534.1"/>
    <property type="molecule type" value="Genomic_DNA"/>
</dbReference>
<dbReference type="OrthoDB" id="766410at2"/>
<dbReference type="PANTHER" id="PTHR44757:SF2">
    <property type="entry name" value="BIOFILM ARCHITECTURE MAINTENANCE PROTEIN MBAA"/>
    <property type="match status" value="1"/>
</dbReference>
<dbReference type="InterPro" id="IPR052155">
    <property type="entry name" value="Biofilm_reg_signaling"/>
</dbReference>
<dbReference type="Pfam" id="PF00990">
    <property type="entry name" value="GGDEF"/>
    <property type="match status" value="1"/>
</dbReference>
<sequence>MNQVAFEYLGEYLDLLLDVICVVDPAHKITYISPGAERVFGYTPAEMIGHNMFEFVHPDDRENTQQTAAIVNAGGDIIEFENRYRHKDGHTVNLHWSARWSERDQMRIGVARDITLQKRYFAEREELIAKLENMALHDPLTRLPNRALLYDRIATTQARVSRDGNSMGVLYLDLDNFKIINDERGHAQGDLLLQAVAKAMEQAVRATDTVARLGGDEFVVLLDGITAIEQLEEVAKKLQNALNAMAMEPMAASIGGLLISDHQLTIDQMLHLADQAMYQAKRKGGGQLVIGSATQC</sequence>
<dbReference type="SUPFAM" id="SSF55073">
    <property type="entry name" value="Nucleotide cyclase"/>
    <property type="match status" value="1"/>
</dbReference>
<dbReference type="InterPro" id="IPR000160">
    <property type="entry name" value="GGDEF_dom"/>
</dbReference>
<proteinExistence type="predicted"/>
<dbReference type="PROSITE" id="PS50887">
    <property type="entry name" value="GGDEF"/>
    <property type="match status" value="1"/>
</dbReference>
<dbReference type="SUPFAM" id="SSF55785">
    <property type="entry name" value="PYP-like sensor domain (PAS domain)"/>
    <property type="match status" value="1"/>
</dbReference>
<reference evidence="3 4" key="1">
    <citation type="journal article" date="2011" name="Front. Microbiol.">
        <title>Genomic signatures of strain selection and enhancement in Bacillus atrophaeus var. globigii, a historical biowarfare simulant.</title>
        <authorList>
            <person name="Gibbons H.S."/>
            <person name="Broomall S.M."/>
            <person name="McNew L.A."/>
            <person name="Daligault H."/>
            <person name="Chapman C."/>
            <person name="Bruce D."/>
            <person name="Karavis M."/>
            <person name="Krepps M."/>
            <person name="McGregor P.A."/>
            <person name="Hong C."/>
            <person name="Park K.H."/>
            <person name="Akmal A."/>
            <person name="Feldman A."/>
            <person name="Lin J.S."/>
            <person name="Chang W.E."/>
            <person name="Higgs B.W."/>
            <person name="Demirev P."/>
            <person name="Lindquist J."/>
            <person name="Liem A."/>
            <person name="Fochler E."/>
            <person name="Read T.D."/>
            <person name="Tapia R."/>
            <person name="Johnson S."/>
            <person name="Bishop-Lilly K.A."/>
            <person name="Detter C."/>
            <person name="Han C."/>
            <person name="Sozhamannan S."/>
            <person name="Rosenzweig C.N."/>
            <person name="Skowronski E.W."/>
        </authorList>
    </citation>
    <scope>NUCLEOTIDE SEQUENCE [LARGE SCALE GENOMIC DNA]</scope>
    <source>
        <strain evidence="3 4">CC-PW-9</strain>
    </source>
</reference>
<keyword evidence="4" id="KW-1185">Reference proteome</keyword>
<dbReference type="CDD" id="cd01949">
    <property type="entry name" value="GGDEF"/>
    <property type="match status" value="1"/>
</dbReference>